<protein>
    <submittedName>
        <fullName evidence="1">Uncharacterized protein</fullName>
    </submittedName>
</protein>
<accession>A0A366LRB7</accession>
<gene>
    <name evidence="1" type="ORF">DP939_29495</name>
</gene>
<keyword evidence="2" id="KW-1185">Reference proteome</keyword>
<proteinExistence type="predicted"/>
<comment type="caution">
    <text evidence="1">The sequence shown here is derived from an EMBL/GenBank/DDBJ whole genome shotgun (WGS) entry which is preliminary data.</text>
</comment>
<dbReference type="OrthoDB" id="3535601at2"/>
<evidence type="ECO:0000313" key="1">
    <source>
        <dbReference type="EMBL" id="RBQ16461.1"/>
    </source>
</evidence>
<dbReference type="RefSeq" id="WP_113984088.1">
    <property type="nucleotide sequence ID" value="NZ_QMEY01000016.1"/>
</dbReference>
<dbReference type="Proteomes" id="UP000253303">
    <property type="component" value="Unassembled WGS sequence"/>
</dbReference>
<dbReference type="AlphaFoldDB" id="A0A366LRB7"/>
<reference evidence="1 2" key="1">
    <citation type="submission" date="2018-06" db="EMBL/GenBank/DDBJ databases">
        <title>Sphaerisporangium craniellae sp. nov., isolated from a marine sponge in the South China Sea.</title>
        <authorList>
            <person name="Li L."/>
        </authorList>
    </citation>
    <scope>NUCLEOTIDE SEQUENCE [LARGE SCALE GENOMIC DNA]</scope>
    <source>
        <strain evidence="1 2">LHW63015</strain>
    </source>
</reference>
<sequence length="148" mass="16541">MAGIIAELLDPNEISKYLHGVSDAEETWALYDISGDPAEWITAGENGIVINERRSERCLIKYELWDDAPPLLASWDRTWTGSVRFTTGRVTAISGASGGTSYGEEFDLGRPDGDWNARIYRKSLGHEDFTTHIVSFTLLKIQFWTASP</sequence>
<organism evidence="1 2">
    <name type="scientific">Spongiactinospora rosea</name>
    <dbReference type="NCBI Taxonomy" id="2248750"/>
    <lineage>
        <taxon>Bacteria</taxon>
        <taxon>Bacillati</taxon>
        <taxon>Actinomycetota</taxon>
        <taxon>Actinomycetes</taxon>
        <taxon>Streptosporangiales</taxon>
        <taxon>Streptosporangiaceae</taxon>
        <taxon>Spongiactinospora</taxon>
    </lineage>
</organism>
<evidence type="ECO:0000313" key="2">
    <source>
        <dbReference type="Proteomes" id="UP000253303"/>
    </source>
</evidence>
<name>A0A366LRB7_9ACTN</name>
<dbReference type="EMBL" id="QMEY01000016">
    <property type="protein sequence ID" value="RBQ16461.1"/>
    <property type="molecule type" value="Genomic_DNA"/>
</dbReference>